<protein>
    <recommendedName>
        <fullName evidence="3">Polyketide cyclase / dehydrase and lipid transport</fullName>
    </recommendedName>
</protein>
<dbReference type="AlphaFoldDB" id="A0A1H2WBM5"/>
<dbReference type="OrthoDB" id="3695461at2"/>
<evidence type="ECO:0000313" key="1">
    <source>
        <dbReference type="EMBL" id="SDW78083.1"/>
    </source>
</evidence>
<dbReference type="EMBL" id="FNON01000001">
    <property type="protein sequence ID" value="SDW78083.1"/>
    <property type="molecule type" value="Genomic_DNA"/>
</dbReference>
<proteinExistence type="predicted"/>
<organism evidence="1 2">
    <name type="scientific">Amycolatopsis xylanica</name>
    <dbReference type="NCBI Taxonomy" id="589385"/>
    <lineage>
        <taxon>Bacteria</taxon>
        <taxon>Bacillati</taxon>
        <taxon>Actinomycetota</taxon>
        <taxon>Actinomycetes</taxon>
        <taxon>Pseudonocardiales</taxon>
        <taxon>Pseudonocardiaceae</taxon>
        <taxon>Amycolatopsis</taxon>
    </lineage>
</organism>
<dbReference type="STRING" id="589385.SAMN05421504_1011487"/>
<sequence>MTQTWPTADLDPVRRLRVLATAAHAPMFAEELIDLPFDRVWAVASDLEHELPHLVRAMRTFTYTKVEGENIRARAVGVIGNRADFDIVLRPGWCVMQSRFVLGGMAAVAEGDRTRFAVLGGSRLPGAARSRALLGHAGLALGHGMIGRLRRRLTSHTR</sequence>
<dbReference type="RefSeq" id="WP_091287731.1">
    <property type="nucleotide sequence ID" value="NZ_FNON01000001.1"/>
</dbReference>
<reference evidence="1 2" key="1">
    <citation type="submission" date="2016-10" db="EMBL/GenBank/DDBJ databases">
        <authorList>
            <person name="de Groot N.N."/>
        </authorList>
    </citation>
    <scope>NUCLEOTIDE SEQUENCE [LARGE SCALE GENOMIC DNA]</scope>
    <source>
        <strain evidence="1 2">CPCC 202699</strain>
    </source>
</reference>
<evidence type="ECO:0000313" key="2">
    <source>
        <dbReference type="Proteomes" id="UP000199515"/>
    </source>
</evidence>
<evidence type="ECO:0008006" key="3">
    <source>
        <dbReference type="Google" id="ProtNLM"/>
    </source>
</evidence>
<accession>A0A1H2WBM5</accession>
<gene>
    <name evidence="1" type="ORF">SAMN05421504_1011487</name>
</gene>
<dbReference type="Proteomes" id="UP000199515">
    <property type="component" value="Unassembled WGS sequence"/>
</dbReference>
<keyword evidence="2" id="KW-1185">Reference proteome</keyword>
<name>A0A1H2WBM5_9PSEU</name>